<reference evidence="1" key="1">
    <citation type="submission" date="2015-09" db="EMBL/GenBank/DDBJ databases">
        <authorList>
            <person name="Jackson K.R."/>
            <person name="Lunt B.L."/>
            <person name="Fisher J.N.B."/>
            <person name="Gardner A.V."/>
            <person name="Bailey M.E."/>
            <person name="Deus L.M."/>
            <person name="Earl A.S."/>
            <person name="Gibby P.D."/>
            <person name="Hartmann K.A."/>
            <person name="Liu J.E."/>
            <person name="Manci A.M."/>
            <person name="Nielsen D.A."/>
            <person name="Solomon M.B."/>
            <person name="Breakwell D.P."/>
            <person name="Burnett S.H."/>
            <person name="Grose J.H."/>
        </authorList>
    </citation>
    <scope>NUCLEOTIDE SEQUENCE</scope>
    <source>
        <strain evidence="1">7805</strain>
    </source>
</reference>
<proteinExistence type="predicted"/>
<dbReference type="EMBL" id="LO018304">
    <property type="protein sequence ID" value="CUM60456.1"/>
    <property type="molecule type" value="Genomic_DNA"/>
</dbReference>
<name>A0A1J1JG45_PLAAG</name>
<accession>A0A1J1JG45</accession>
<protein>
    <submittedName>
        <fullName evidence="1">Uncharacterized protein</fullName>
    </submittedName>
</protein>
<dbReference type="AlphaFoldDB" id="A0A1J1JG45"/>
<gene>
    <name evidence="1" type="ORF">PLAM_2490</name>
</gene>
<evidence type="ECO:0000313" key="1">
    <source>
        <dbReference type="EMBL" id="CUM60456.1"/>
    </source>
</evidence>
<sequence length="50" mass="5738">MVPQPGETLPYSEFKGLNKSPNQVRCAIVHLNFLRQQNFFWILDTLTASS</sequence>
<organism evidence="1">
    <name type="scientific">Planktothrix agardhii</name>
    <name type="common">Oscillatoria agardhii</name>
    <dbReference type="NCBI Taxonomy" id="1160"/>
    <lineage>
        <taxon>Bacteria</taxon>
        <taxon>Bacillati</taxon>
        <taxon>Cyanobacteriota</taxon>
        <taxon>Cyanophyceae</taxon>
        <taxon>Oscillatoriophycideae</taxon>
        <taxon>Oscillatoriales</taxon>
        <taxon>Microcoleaceae</taxon>
        <taxon>Planktothrix</taxon>
    </lineage>
</organism>